<dbReference type="FunFam" id="3.30.63.20:FF:000001">
    <property type="entry name" value="40S ribosomal protein S25"/>
    <property type="match status" value="1"/>
</dbReference>
<dbReference type="OrthoDB" id="415460at2759"/>
<accession>A0A9N9ARY3</accession>
<dbReference type="PRINTS" id="PR00169">
    <property type="entry name" value="KCHANNEL"/>
</dbReference>
<dbReference type="GO" id="GO:0005840">
    <property type="term" value="C:ribosome"/>
    <property type="evidence" value="ECO:0007669"/>
    <property type="project" value="UniProtKB-KW"/>
</dbReference>
<evidence type="ECO:0000256" key="4">
    <source>
        <dbReference type="SAM" id="MobiDB-lite"/>
    </source>
</evidence>
<comment type="caution">
    <text evidence="7">The sequence shown here is derived from an EMBL/GenBank/DDBJ whole genome shotgun (WGS) entry which is preliminary data.</text>
</comment>
<dbReference type="Pfam" id="PF03297">
    <property type="entry name" value="Ribosomal_S25"/>
    <property type="match status" value="1"/>
</dbReference>
<keyword evidence="5" id="KW-0472">Membrane</keyword>
<keyword evidence="5" id="KW-0812">Transmembrane</keyword>
<evidence type="ECO:0000313" key="7">
    <source>
        <dbReference type="EMBL" id="CAG8538731.1"/>
    </source>
</evidence>
<evidence type="ECO:0000256" key="5">
    <source>
        <dbReference type="SAM" id="Phobius"/>
    </source>
</evidence>
<evidence type="ECO:0000256" key="3">
    <source>
        <dbReference type="ARBA" id="ARBA00023274"/>
    </source>
</evidence>
<proteinExistence type="inferred from homology"/>
<dbReference type="InterPro" id="IPR004977">
    <property type="entry name" value="Ribosomal_eS25"/>
</dbReference>
<feature type="domain" description="Potassium channel" evidence="6">
    <location>
        <begin position="34"/>
        <end position="79"/>
    </location>
</feature>
<dbReference type="Pfam" id="PF07885">
    <property type="entry name" value="Ion_trans_2"/>
    <property type="match status" value="1"/>
</dbReference>
<dbReference type="AlphaFoldDB" id="A0A9N9ARY3"/>
<dbReference type="SUPFAM" id="SSF81324">
    <property type="entry name" value="Voltage-gated potassium channels"/>
    <property type="match status" value="1"/>
</dbReference>
<reference evidence="7" key="1">
    <citation type="submission" date="2021-06" db="EMBL/GenBank/DDBJ databases">
        <authorList>
            <person name="Kallberg Y."/>
            <person name="Tangrot J."/>
            <person name="Rosling A."/>
        </authorList>
    </citation>
    <scope>NUCLEOTIDE SEQUENCE</scope>
    <source>
        <strain evidence="7">MT106</strain>
    </source>
</reference>
<dbReference type="InterPro" id="IPR013099">
    <property type="entry name" value="K_chnl_dom"/>
</dbReference>
<keyword evidence="2" id="KW-0689">Ribosomal protein</keyword>
<dbReference type="Proteomes" id="UP000789831">
    <property type="component" value="Unassembled WGS sequence"/>
</dbReference>
<feature type="compositionally biased region" description="Basic residues" evidence="4">
    <location>
        <begin position="217"/>
        <end position="226"/>
    </location>
</feature>
<name>A0A9N9ARY3_9GLOM</name>
<comment type="similarity">
    <text evidence="1">Belongs to the eukaryotic ribosomal protein eS25 family.</text>
</comment>
<keyword evidence="8" id="KW-1185">Reference proteome</keyword>
<evidence type="ECO:0000259" key="6">
    <source>
        <dbReference type="Pfam" id="PF07885"/>
    </source>
</evidence>
<evidence type="ECO:0000256" key="2">
    <source>
        <dbReference type="ARBA" id="ARBA00022980"/>
    </source>
</evidence>
<organism evidence="7 8">
    <name type="scientific">Ambispora gerdemannii</name>
    <dbReference type="NCBI Taxonomy" id="144530"/>
    <lineage>
        <taxon>Eukaryota</taxon>
        <taxon>Fungi</taxon>
        <taxon>Fungi incertae sedis</taxon>
        <taxon>Mucoromycota</taxon>
        <taxon>Glomeromycotina</taxon>
        <taxon>Glomeromycetes</taxon>
        <taxon>Archaeosporales</taxon>
        <taxon>Ambisporaceae</taxon>
        <taxon>Ambispora</taxon>
    </lineage>
</organism>
<gene>
    <name evidence="7" type="ORF">AGERDE_LOCUS6077</name>
</gene>
<dbReference type="GO" id="GO:1990904">
    <property type="term" value="C:ribonucleoprotein complex"/>
    <property type="evidence" value="ECO:0007669"/>
    <property type="project" value="UniProtKB-KW"/>
</dbReference>
<feature type="transmembrane region" description="Helical" evidence="5">
    <location>
        <begin position="64"/>
        <end position="88"/>
    </location>
</feature>
<sequence>MNLMFSSSVCRKGTWDQEKHTFVDAKGNPSVFDSIPSAFWFVMVTITTTGYGDMVPTTFIGKLIAFPAMMCGILLIALPSIIVGRNFTLVWEAMRQYRRTTPSVREQANNVTEMEDNGTGYTIGNDIRASFESTRSYASQSARPGYSVLNDDIVANQDALLEQVRTLLNLAQQNQIALQRIQQTLEQNGLKWNKPGVAANISVKKEAAAKSSSSGGKTKKKKWSKGKVKDKANNAVILDKPTYDKLFKEVPTYKLITPSVLVDRLRVNGSLARVAIRELEEKGLIRKISTHGSQLIYTRATAIVDKPEA</sequence>
<dbReference type="EMBL" id="CAJVPL010000898">
    <property type="protein sequence ID" value="CAG8538731.1"/>
    <property type="molecule type" value="Genomic_DNA"/>
</dbReference>
<dbReference type="PANTHER" id="PTHR12850">
    <property type="entry name" value="40S RIBOSOMAL PROTEIN S25"/>
    <property type="match status" value="1"/>
</dbReference>
<keyword evidence="5" id="KW-1133">Transmembrane helix</keyword>
<dbReference type="Gene3D" id="3.30.63.20">
    <property type="match status" value="1"/>
</dbReference>
<evidence type="ECO:0000256" key="1">
    <source>
        <dbReference type="ARBA" id="ARBA00009106"/>
    </source>
</evidence>
<evidence type="ECO:0000313" key="8">
    <source>
        <dbReference type="Proteomes" id="UP000789831"/>
    </source>
</evidence>
<dbReference type="Gene3D" id="1.10.287.70">
    <property type="match status" value="1"/>
</dbReference>
<keyword evidence="3" id="KW-0687">Ribonucleoprotein</keyword>
<protein>
    <submittedName>
        <fullName evidence="7">12842_t:CDS:1</fullName>
    </submittedName>
</protein>
<feature type="region of interest" description="Disordered" evidence="4">
    <location>
        <begin position="208"/>
        <end position="227"/>
    </location>
</feature>